<keyword evidence="4" id="KW-1185">Reference proteome</keyword>
<feature type="region of interest" description="Disordered" evidence="1">
    <location>
        <begin position="80"/>
        <end position="105"/>
    </location>
</feature>
<evidence type="ECO:0000313" key="4">
    <source>
        <dbReference type="Proteomes" id="UP001216907"/>
    </source>
</evidence>
<dbReference type="RefSeq" id="WP_277859849.1">
    <property type="nucleotide sequence ID" value="NZ_JARRAG010000001.1"/>
</dbReference>
<comment type="caution">
    <text evidence="3">The sequence shown here is derived from an EMBL/GenBank/DDBJ whole genome shotgun (WGS) entry which is preliminary data.</text>
</comment>
<dbReference type="InterPro" id="IPR011053">
    <property type="entry name" value="Single_hybrid_motif"/>
</dbReference>
<name>A0ABT6F7T0_9BACT</name>
<reference evidence="3 4" key="1">
    <citation type="submission" date="2023-03" db="EMBL/GenBank/DDBJ databases">
        <title>Paludisphaera mucosa sp. nov. a novel planctomycete from northern fen.</title>
        <authorList>
            <person name="Ivanova A."/>
        </authorList>
    </citation>
    <scope>NUCLEOTIDE SEQUENCE [LARGE SCALE GENOMIC DNA]</scope>
    <source>
        <strain evidence="3 4">Pla2</strain>
    </source>
</reference>
<feature type="domain" description="Lipoyl-binding" evidence="2">
    <location>
        <begin position="6"/>
        <end position="76"/>
    </location>
</feature>
<dbReference type="InterPro" id="IPR000089">
    <property type="entry name" value="Biotin_lipoyl"/>
</dbReference>
<gene>
    <name evidence="3" type="ORF">PZE19_06955</name>
</gene>
<evidence type="ECO:0000259" key="2">
    <source>
        <dbReference type="Pfam" id="PF00364"/>
    </source>
</evidence>
<feature type="compositionally biased region" description="Gly residues" evidence="1">
    <location>
        <begin position="93"/>
        <end position="105"/>
    </location>
</feature>
<sequence length="105" mass="11043">MRLAAVILPDLGTNPDMPIIVSHWYAGRGDDVWEGDRLVEISAGPLTFDVSAPATGRLVEIRGREDDLVQPGTILGYVAPCEGQDGGDEESGRNGGTGGHGDVTR</sequence>
<proteinExistence type="predicted"/>
<dbReference type="Gene3D" id="2.40.50.100">
    <property type="match status" value="1"/>
</dbReference>
<evidence type="ECO:0000256" key="1">
    <source>
        <dbReference type="SAM" id="MobiDB-lite"/>
    </source>
</evidence>
<evidence type="ECO:0000313" key="3">
    <source>
        <dbReference type="EMBL" id="MDG3003499.1"/>
    </source>
</evidence>
<dbReference type="Pfam" id="PF00364">
    <property type="entry name" value="Biotin_lipoyl"/>
    <property type="match status" value="1"/>
</dbReference>
<dbReference type="Proteomes" id="UP001216907">
    <property type="component" value="Unassembled WGS sequence"/>
</dbReference>
<dbReference type="SUPFAM" id="SSF51230">
    <property type="entry name" value="Single hybrid motif"/>
    <property type="match status" value="1"/>
</dbReference>
<dbReference type="EMBL" id="JARRAG010000001">
    <property type="protein sequence ID" value="MDG3003499.1"/>
    <property type="molecule type" value="Genomic_DNA"/>
</dbReference>
<accession>A0ABT6F7T0</accession>
<organism evidence="3 4">
    <name type="scientific">Paludisphaera mucosa</name>
    <dbReference type="NCBI Taxonomy" id="3030827"/>
    <lineage>
        <taxon>Bacteria</taxon>
        <taxon>Pseudomonadati</taxon>
        <taxon>Planctomycetota</taxon>
        <taxon>Planctomycetia</taxon>
        <taxon>Isosphaerales</taxon>
        <taxon>Isosphaeraceae</taxon>
        <taxon>Paludisphaera</taxon>
    </lineage>
</organism>
<protein>
    <submittedName>
        <fullName evidence="3">Biotin attachment protein</fullName>
    </submittedName>
</protein>